<keyword evidence="2" id="KW-0732">Signal</keyword>
<feature type="chain" id="PRO_5011736262" evidence="2">
    <location>
        <begin position="28"/>
        <end position="162"/>
    </location>
</feature>
<dbReference type="STRING" id="1166073.SAMN05192530_104139"/>
<dbReference type="OrthoDB" id="5348860at2"/>
<organism evidence="3 4">
    <name type="scientific">Aureimonas jatrophae</name>
    <dbReference type="NCBI Taxonomy" id="1166073"/>
    <lineage>
        <taxon>Bacteria</taxon>
        <taxon>Pseudomonadati</taxon>
        <taxon>Pseudomonadota</taxon>
        <taxon>Alphaproteobacteria</taxon>
        <taxon>Hyphomicrobiales</taxon>
        <taxon>Aurantimonadaceae</taxon>
        <taxon>Aureimonas</taxon>
    </lineage>
</organism>
<accession>A0A1H0HK49</accession>
<proteinExistence type="predicted"/>
<gene>
    <name evidence="3" type="ORF">SAMN05192530_104139</name>
</gene>
<sequence length="162" mass="17204">MLLPIRPSSRLAAAMTLTAILASPVHARSAPPPPLAAYLRDALEVTRYRWAAADFGGDGGPEFVVYDRDPGSCGTGGCTLWVVSCEGTGPCRTILQAPLVRLPVRVLTTRTNGWLDLAVTHAGGGMPTSVVRLRFNPAGREDEVPETSDLSSDEPQGRILIP</sequence>
<evidence type="ECO:0000313" key="3">
    <source>
        <dbReference type="EMBL" id="SDO19490.1"/>
    </source>
</evidence>
<dbReference type="AlphaFoldDB" id="A0A1H0HK49"/>
<reference evidence="3 4" key="1">
    <citation type="submission" date="2016-10" db="EMBL/GenBank/DDBJ databases">
        <authorList>
            <person name="de Groot N.N."/>
        </authorList>
    </citation>
    <scope>NUCLEOTIDE SEQUENCE [LARGE SCALE GENOMIC DNA]</scope>
    <source>
        <strain evidence="4">L7-484,KACC 16230,DSM 25025</strain>
    </source>
</reference>
<protein>
    <submittedName>
        <fullName evidence="3">Uncharacterized protein</fullName>
    </submittedName>
</protein>
<dbReference type="Proteomes" id="UP000198793">
    <property type="component" value="Unassembled WGS sequence"/>
</dbReference>
<evidence type="ECO:0000256" key="1">
    <source>
        <dbReference type="SAM" id="MobiDB-lite"/>
    </source>
</evidence>
<name>A0A1H0HK49_9HYPH</name>
<keyword evidence="4" id="KW-1185">Reference proteome</keyword>
<feature type="region of interest" description="Disordered" evidence="1">
    <location>
        <begin position="140"/>
        <end position="162"/>
    </location>
</feature>
<feature type="signal peptide" evidence="2">
    <location>
        <begin position="1"/>
        <end position="27"/>
    </location>
</feature>
<evidence type="ECO:0000313" key="4">
    <source>
        <dbReference type="Proteomes" id="UP000198793"/>
    </source>
</evidence>
<dbReference type="RefSeq" id="WP_090672913.1">
    <property type="nucleotide sequence ID" value="NZ_FNIT01000004.1"/>
</dbReference>
<evidence type="ECO:0000256" key="2">
    <source>
        <dbReference type="SAM" id="SignalP"/>
    </source>
</evidence>
<dbReference type="EMBL" id="FNIT01000004">
    <property type="protein sequence ID" value="SDO19490.1"/>
    <property type="molecule type" value="Genomic_DNA"/>
</dbReference>